<accession>A0A0C9Z968</accession>
<reference evidence="2" key="2">
    <citation type="submission" date="2015-01" db="EMBL/GenBank/DDBJ databases">
        <title>Evolutionary Origins and Diversification of the Mycorrhizal Mutualists.</title>
        <authorList>
            <consortium name="DOE Joint Genome Institute"/>
            <consortium name="Mycorrhizal Genomics Consortium"/>
            <person name="Kohler A."/>
            <person name="Kuo A."/>
            <person name="Nagy L.G."/>
            <person name="Floudas D."/>
            <person name="Copeland A."/>
            <person name="Barry K.W."/>
            <person name="Cichocki N."/>
            <person name="Veneault-Fourrey C."/>
            <person name="LaButti K."/>
            <person name="Lindquist E.A."/>
            <person name="Lipzen A."/>
            <person name="Lundell T."/>
            <person name="Morin E."/>
            <person name="Murat C."/>
            <person name="Riley R."/>
            <person name="Ohm R."/>
            <person name="Sun H."/>
            <person name="Tunlid A."/>
            <person name="Henrissat B."/>
            <person name="Grigoriev I.V."/>
            <person name="Hibbett D.S."/>
            <person name="Martin F."/>
        </authorList>
    </citation>
    <scope>NUCLEOTIDE SEQUENCE [LARGE SCALE GENOMIC DNA]</scope>
    <source>
        <strain evidence="2">UH-Slu-Lm8-n1</strain>
    </source>
</reference>
<dbReference type="AlphaFoldDB" id="A0A0C9Z968"/>
<protein>
    <recommendedName>
        <fullName evidence="3">Retrotransposon gag domain-containing protein</fullName>
    </recommendedName>
</protein>
<dbReference type="Proteomes" id="UP000054485">
    <property type="component" value="Unassembled WGS sequence"/>
</dbReference>
<evidence type="ECO:0008006" key="3">
    <source>
        <dbReference type="Google" id="ProtNLM"/>
    </source>
</evidence>
<gene>
    <name evidence="1" type="ORF">CY34DRAFT_40114</name>
</gene>
<feature type="non-terminal residue" evidence="1">
    <location>
        <position position="186"/>
    </location>
</feature>
<dbReference type="OrthoDB" id="3260975at2759"/>
<keyword evidence="2" id="KW-1185">Reference proteome</keyword>
<feature type="non-terminal residue" evidence="1">
    <location>
        <position position="1"/>
    </location>
</feature>
<reference evidence="1 2" key="1">
    <citation type="submission" date="2014-04" db="EMBL/GenBank/DDBJ databases">
        <authorList>
            <consortium name="DOE Joint Genome Institute"/>
            <person name="Kuo A."/>
            <person name="Ruytinx J."/>
            <person name="Rineau F."/>
            <person name="Colpaert J."/>
            <person name="Kohler A."/>
            <person name="Nagy L.G."/>
            <person name="Floudas D."/>
            <person name="Copeland A."/>
            <person name="Barry K.W."/>
            <person name="Cichocki N."/>
            <person name="Veneault-Fourrey C."/>
            <person name="LaButti K."/>
            <person name="Lindquist E.A."/>
            <person name="Lipzen A."/>
            <person name="Lundell T."/>
            <person name="Morin E."/>
            <person name="Murat C."/>
            <person name="Sun H."/>
            <person name="Tunlid A."/>
            <person name="Henrissat B."/>
            <person name="Grigoriev I.V."/>
            <person name="Hibbett D.S."/>
            <person name="Martin F."/>
            <person name="Nordberg H.P."/>
            <person name="Cantor M.N."/>
            <person name="Hua S.X."/>
        </authorList>
    </citation>
    <scope>NUCLEOTIDE SEQUENCE [LARGE SCALE GENOMIC DNA]</scope>
    <source>
        <strain evidence="1 2">UH-Slu-Lm8-n1</strain>
    </source>
</reference>
<dbReference type="InParanoid" id="A0A0C9Z968"/>
<evidence type="ECO:0000313" key="2">
    <source>
        <dbReference type="Proteomes" id="UP000054485"/>
    </source>
</evidence>
<sequence>ETPQIFHGDGRKSENPADFLKSFNRAMRQQSVTVSIEKMEAFSDYLGTGSDAEIWFKALTQSSKTSWIVFVAAFEDRWPPIVVAEKTKAEYERELMEHLMSDAEVGTKTTLHDRECWTHEAWAAKALQLASRAGIAASASMIWQVRGRLPSVIKDLLKADEYADWNAFTTEVKELKGNRVLEKKEQ</sequence>
<name>A0A0C9Z968_9AGAM</name>
<organism evidence="1 2">
    <name type="scientific">Suillus luteus UH-Slu-Lm8-n1</name>
    <dbReference type="NCBI Taxonomy" id="930992"/>
    <lineage>
        <taxon>Eukaryota</taxon>
        <taxon>Fungi</taxon>
        <taxon>Dikarya</taxon>
        <taxon>Basidiomycota</taxon>
        <taxon>Agaricomycotina</taxon>
        <taxon>Agaricomycetes</taxon>
        <taxon>Agaricomycetidae</taxon>
        <taxon>Boletales</taxon>
        <taxon>Suillineae</taxon>
        <taxon>Suillaceae</taxon>
        <taxon>Suillus</taxon>
    </lineage>
</organism>
<dbReference type="EMBL" id="KN835826">
    <property type="protein sequence ID" value="KIK34010.1"/>
    <property type="molecule type" value="Genomic_DNA"/>
</dbReference>
<proteinExistence type="predicted"/>
<dbReference type="HOGENOM" id="CLU_037286_1_0_1"/>
<evidence type="ECO:0000313" key="1">
    <source>
        <dbReference type="EMBL" id="KIK34010.1"/>
    </source>
</evidence>